<keyword evidence="1" id="KW-0233">DNA recombination</keyword>
<feature type="compositionally biased region" description="Basic residues" evidence="2">
    <location>
        <begin position="237"/>
        <end position="246"/>
    </location>
</feature>
<evidence type="ECO:0000256" key="2">
    <source>
        <dbReference type="SAM" id="MobiDB-lite"/>
    </source>
</evidence>
<protein>
    <recommendedName>
        <fullName evidence="1">ATP-dependent DNA helicase</fullName>
        <ecNumber evidence="1">5.6.2.3</ecNumber>
    </recommendedName>
</protein>
<keyword evidence="1" id="KW-0378">Hydrolase</keyword>
<keyword evidence="1" id="KW-0067">ATP-binding</keyword>
<sequence length="365" mass="40190">GLKRTASGLAKALDTRDEFDSENFLDSSWDEPINLDDIPSKGSKAEQTESVYFDEDDFDSDLDLDVEDPATKGTTPSKSIAQQPRNWQHPISTPSSRLPQNARSSTNSFAPKTSPDAPASVPWSSSPVEHLQPALKKKPEIQQYSYNAPPMPTSNHIENTGKTRPTKRRTLPWLEEDDLEEEDIRAAEAIAEHARATGQKEQTNSKKKAFTPLPKDSKKAAFPWNTTASAVKEQQKNLRKTNKKLSKTNDAASKLVSTDTLESKKREKAKKVFLSKEQSDVLDLVVEKQKSVFFTGSAGTGKSVLLREIISSLRKKHTREPDRVAVTASTGLAACNVGGVTLHSFSGIGLGKEPVPDLVKKIKRN</sequence>
<keyword evidence="1" id="KW-0227">DNA damage</keyword>
<feature type="non-terminal residue" evidence="4">
    <location>
        <position position="1"/>
    </location>
</feature>
<feature type="region of interest" description="Disordered" evidence="2">
    <location>
        <begin position="232"/>
        <end position="255"/>
    </location>
</feature>
<dbReference type="GO" id="GO:0043139">
    <property type="term" value="F:5'-3' DNA helicase activity"/>
    <property type="evidence" value="ECO:0007669"/>
    <property type="project" value="UniProtKB-EC"/>
</dbReference>
<dbReference type="InterPro" id="IPR051055">
    <property type="entry name" value="PIF1_helicase"/>
</dbReference>
<proteinExistence type="inferred from homology"/>
<dbReference type="GO" id="GO:0006310">
    <property type="term" value="P:DNA recombination"/>
    <property type="evidence" value="ECO:0007669"/>
    <property type="project" value="UniProtKB-KW"/>
</dbReference>
<dbReference type="GO" id="GO:0006281">
    <property type="term" value="P:DNA repair"/>
    <property type="evidence" value="ECO:0007669"/>
    <property type="project" value="UniProtKB-KW"/>
</dbReference>
<evidence type="ECO:0000256" key="1">
    <source>
        <dbReference type="RuleBase" id="RU363044"/>
    </source>
</evidence>
<dbReference type="AlphaFoldDB" id="A0A6G1GQQ1"/>
<dbReference type="EMBL" id="ML977177">
    <property type="protein sequence ID" value="KAF1983130.1"/>
    <property type="molecule type" value="Genomic_DNA"/>
</dbReference>
<feature type="region of interest" description="Disordered" evidence="2">
    <location>
        <begin position="193"/>
        <end position="220"/>
    </location>
</feature>
<dbReference type="PANTHER" id="PTHR47642">
    <property type="entry name" value="ATP-DEPENDENT DNA HELICASE"/>
    <property type="match status" value="1"/>
</dbReference>
<gene>
    <name evidence="4" type="ORF">K402DRAFT_294663</name>
</gene>
<feature type="compositionally biased region" description="Polar residues" evidence="2">
    <location>
        <begin position="72"/>
        <end position="111"/>
    </location>
</feature>
<feature type="region of interest" description="Disordered" evidence="2">
    <location>
        <begin position="14"/>
        <end position="176"/>
    </location>
</feature>
<reference evidence="4" key="1">
    <citation type="journal article" date="2020" name="Stud. Mycol.">
        <title>101 Dothideomycetes genomes: a test case for predicting lifestyles and emergence of pathogens.</title>
        <authorList>
            <person name="Haridas S."/>
            <person name="Albert R."/>
            <person name="Binder M."/>
            <person name="Bloem J."/>
            <person name="Labutti K."/>
            <person name="Salamov A."/>
            <person name="Andreopoulos B."/>
            <person name="Baker S."/>
            <person name="Barry K."/>
            <person name="Bills G."/>
            <person name="Bluhm B."/>
            <person name="Cannon C."/>
            <person name="Castanera R."/>
            <person name="Culley D."/>
            <person name="Daum C."/>
            <person name="Ezra D."/>
            <person name="Gonzalez J."/>
            <person name="Henrissat B."/>
            <person name="Kuo A."/>
            <person name="Liang C."/>
            <person name="Lipzen A."/>
            <person name="Lutzoni F."/>
            <person name="Magnuson J."/>
            <person name="Mondo S."/>
            <person name="Nolan M."/>
            <person name="Ohm R."/>
            <person name="Pangilinan J."/>
            <person name="Park H.-J."/>
            <person name="Ramirez L."/>
            <person name="Alfaro M."/>
            <person name="Sun H."/>
            <person name="Tritt A."/>
            <person name="Yoshinaga Y."/>
            <person name="Zwiers L.-H."/>
            <person name="Turgeon B."/>
            <person name="Goodwin S."/>
            <person name="Spatafora J."/>
            <person name="Crous P."/>
            <person name="Grigoriev I."/>
        </authorList>
    </citation>
    <scope>NUCLEOTIDE SEQUENCE</scope>
    <source>
        <strain evidence="4">CBS 113979</strain>
    </source>
</reference>
<dbReference type="InterPro" id="IPR027417">
    <property type="entry name" value="P-loop_NTPase"/>
</dbReference>
<dbReference type="SUPFAM" id="SSF52540">
    <property type="entry name" value="P-loop containing nucleoside triphosphate hydrolases"/>
    <property type="match status" value="1"/>
</dbReference>
<dbReference type="InterPro" id="IPR010285">
    <property type="entry name" value="DNA_helicase_pif1-like_DEAD"/>
</dbReference>
<dbReference type="PANTHER" id="PTHR47642:SF5">
    <property type="entry name" value="ATP-DEPENDENT DNA HELICASE"/>
    <property type="match status" value="1"/>
</dbReference>
<feature type="non-terminal residue" evidence="4">
    <location>
        <position position="365"/>
    </location>
</feature>
<keyword evidence="5" id="KW-1185">Reference proteome</keyword>
<dbReference type="Pfam" id="PF05970">
    <property type="entry name" value="PIF1"/>
    <property type="match status" value="1"/>
</dbReference>
<comment type="cofactor">
    <cofactor evidence="1">
        <name>Mg(2+)</name>
        <dbReference type="ChEBI" id="CHEBI:18420"/>
    </cofactor>
</comment>
<dbReference type="GO" id="GO:0005524">
    <property type="term" value="F:ATP binding"/>
    <property type="evidence" value="ECO:0007669"/>
    <property type="project" value="UniProtKB-KW"/>
</dbReference>
<dbReference type="Proteomes" id="UP000800041">
    <property type="component" value="Unassembled WGS sequence"/>
</dbReference>
<dbReference type="GO" id="GO:0016787">
    <property type="term" value="F:hydrolase activity"/>
    <property type="evidence" value="ECO:0007669"/>
    <property type="project" value="UniProtKB-KW"/>
</dbReference>
<evidence type="ECO:0000259" key="3">
    <source>
        <dbReference type="Pfam" id="PF05970"/>
    </source>
</evidence>
<accession>A0A6G1GQQ1</accession>
<dbReference type="OrthoDB" id="432234at2759"/>
<comment type="catalytic activity">
    <reaction evidence="1">
        <text>ATP + H2O = ADP + phosphate + H(+)</text>
        <dbReference type="Rhea" id="RHEA:13065"/>
        <dbReference type="ChEBI" id="CHEBI:15377"/>
        <dbReference type="ChEBI" id="CHEBI:15378"/>
        <dbReference type="ChEBI" id="CHEBI:30616"/>
        <dbReference type="ChEBI" id="CHEBI:43474"/>
        <dbReference type="ChEBI" id="CHEBI:456216"/>
        <dbReference type="EC" id="5.6.2.3"/>
    </reaction>
</comment>
<organism evidence="4 5">
    <name type="scientific">Aulographum hederae CBS 113979</name>
    <dbReference type="NCBI Taxonomy" id="1176131"/>
    <lineage>
        <taxon>Eukaryota</taxon>
        <taxon>Fungi</taxon>
        <taxon>Dikarya</taxon>
        <taxon>Ascomycota</taxon>
        <taxon>Pezizomycotina</taxon>
        <taxon>Dothideomycetes</taxon>
        <taxon>Pleosporomycetidae</taxon>
        <taxon>Aulographales</taxon>
        <taxon>Aulographaceae</taxon>
    </lineage>
</organism>
<dbReference type="GO" id="GO:0000723">
    <property type="term" value="P:telomere maintenance"/>
    <property type="evidence" value="ECO:0007669"/>
    <property type="project" value="InterPro"/>
</dbReference>
<keyword evidence="1" id="KW-0547">Nucleotide-binding</keyword>
<keyword evidence="1" id="KW-0347">Helicase</keyword>
<feature type="domain" description="DNA helicase Pif1-like DEAD-box helicase" evidence="3">
    <location>
        <begin position="274"/>
        <end position="363"/>
    </location>
</feature>
<evidence type="ECO:0000313" key="5">
    <source>
        <dbReference type="Proteomes" id="UP000800041"/>
    </source>
</evidence>
<keyword evidence="1" id="KW-0234">DNA repair</keyword>
<feature type="compositionally biased region" description="Polar residues" evidence="2">
    <location>
        <begin position="153"/>
        <end position="163"/>
    </location>
</feature>
<name>A0A6G1GQQ1_9PEZI</name>
<feature type="compositionally biased region" description="Acidic residues" evidence="2">
    <location>
        <begin position="52"/>
        <end position="68"/>
    </location>
</feature>
<comment type="similarity">
    <text evidence="1">Belongs to the helicase family.</text>
</comment>
<evidence type="ECO:0000313" key="4">
    <source>
        <dbReference type="EMBL" id="KAF1983130.1"/>
    </source>
</evidence>
<dbReference type="EC" id="5.6.2.3" evidence="1"/>
<dbReference type="Gene3D" id="3.40.50.300">
    <property type="entry name" value="P-loop containing nucleotide triphosphate hydrolases"/>
    <property type="match status" value="1"/>
</dbReference>
<feature type="compositionally biased region" description="Low complexity" evidence="2">
    <location>
        <begin position="114"/>
        <end position="128"/>
    </location>
</feature>